<gene>
    <name evidence="2" type="ORF">JTE90_024137</name>
</gene>
<protein>
    <submittedName>
        <fullName evidence="2">Uncharacterized protein</fullName>
    </submittedName>
</protein>
<evidence type="ECO:0000313" key="2">
    <source>
        <dbReference type="EMBL" id="KAG8179288.1"/>
    </source>
</evidence>
<evidence type="ECO:0000256" key="1">
    <source>
        <dbReference type="SAM" id="SignalP"/>
    </source>
</evidence>
<dbReference type="Proteomes" id="UP000827092">
    <property type="component" value="Unassembled WGS sequence"/>
</dbReference>
<dbReference type="AlphaFoldDB" id="A0AAV6U5Z3"/>
<proteinExistence type="predicted"/>
<feature type="signal peptide" evidence="1">
    <location>
        <begin position="1"/>
        <end position="23"/>
    </location>
</feature>
<organism evidence="2 3">
    <name type="scientific">Oedothorax gibbosus</name>
    <dbReference type="NCBI Taxonomy" id="931172"/>
    <lineage>
        <taxon>Eukaryota</taxon>
        <taxon>Metazoa</taxon>
        <taxon>Ecdysozoa</taxon>
        <taxon>Arthropoda</taxon>
        <taxon>Chelicerata</taxon>
        <taxon>Arachnida</taxon>
        <taxon>Araneae</taxon>
        <taxon>Araneomorphae</taxon>
        <taxon>Entelegynae</taxon>
        <taxon>Araneoidea</taxon>
        <taxon>Linyphiidae</taxon>
        <taxon>Erigoninae</taxon>
        <taxon>Oedothorax</taxon>
    </lineage>
</organism>
<accession>A0AAV6U5Z3</accession>
<reference evidence="2 3" key="1">
    <citation type="journal article" date="2022" name="Nat. Ecol. Evol.">
        <title>A masculinizing supergene underlies an exaggerated male reproductive morph in a spider.</title>
        <authorList>
            <person name="Hendrickx F."/>
            <person name="De Corte Z."/>
            <person name="Sonet G."/>
            <person name="Van Belleghem S.M."/>
            <person name="Kostlbacher S."/>
            <person name="Vangestel C."/>
        </authorList>
    </citation>
    <scope>NUCLEOTIDE SEQUENCE [LARGE SCALE GENOMIC DNA]</scope>
    <source>
        <strain evidence="2">W744_W776</strain>
    </source>
</reference>
<name>A0AAV6U5Z3_9ARAC</name>
<evidence type="ECO:0000313" key="3">
    <source>
        <dbReference type="Proteomes" id="UP000827092"/>
    </source>
</evidence>
<feature type="chain" id="PRO_5043787078" evidence="1">
    <location>
        <begin position="24"/>
        <end position="154"/>
    </location>
</feature>
<sequence>MLHRAGLCGVLLCWVVFVLSVSGSKKSDQYDFTYYCLHKHVCDCDFGSEYEPCFYQLPEAAIDGFEKLAHQKLPQISNVKQSLDTVWSVLCKEPKEVFFPFFVEAYDDLKAYTKKTKGTTAEQRRAESIQLQRAKLCANPLVSRCLATKDEDCL</sequence>
<keyword evidence="3" id="KW-1185">Reference proteome</keyword>
<keyword evidence="1" id="KW-0732">Signal</keyword>
<comment type="caution">
    <text evidence="2">The sequence shown here is derived from an EMBL/GenBank/DDBJ whole genome shotgun (WGS) entry which is preliminary data.</text>
</comment>
<dbReference type="EMBL" id="JAFNEN010000639">
    <property type="protein sequence ID" value="KAG8179288.1"/>
    <property type="molecule type" value="Genomic_DNA"/>
</dbReference>